<organism evidence="1 2">
    <name type="scientific">Pseudoalteromonas ruthenica</name>
    <dbReference type="NCBI Taxonomy" id="151081"/>
    <lineage>
        <taxon>Bacteria</taxon>
        <taxon>Pseudomonadati</taxon>
        <taxon>Pseudomonadota</taxon>
        <taxon>Gammaproteobacteria</taxon>
        <taxon>Alteromonadales</taxon>
        <taxon>Pseudoalteromonadaceae</taxon>
        <taxon>Pseudoalteromonas</taxon>
    </lineage>
</organism>
<feature type="non-terminal residue" evidence="1">
    <location>
        <position position="1"/>
    </location>
</feature>
<dbReference type="AlphaFoldDB" id="A0A5S3YF58"/>
<gene>
    <name evidence="1" type="ORF">CWC05_22940</name>
</gene>
<evidence type="ECO:0000313" key="1">
    <source>
        <dbReference type="EMBL" id="TMP70969.1"/>
    </source>
</evidence>
<evidence type="ECO:0000313" key="2">
    <source>
        <dbReference type="Proteomes" id="UP000305874"/>
    </source>
</evidence>
<accession>A0A5S3YF58</accession>
<name>A0A5S3YF58_9GAMM</name>
<protein>
    <submittedName>
        <fullName evidence="1">Uncharacterized protein</fullName>
    </submittedName>
</protein>
<feature type="non-terminal residue" evidence="1">
    <location>
        <position position="81"/>
    </location>
</feature>
<dbReference type="Proteomes" id="UP000305874">
    <property type="component" value="Unassembled WGS sequence"/>
</dbReference>
<reference evidence="1 2" key="1">
    <citation type="submission" date="2017-12" db="EMBL/GenBank/DDBJ databases">
        <authorList>
            <person name="Paulsen S."/>
            <person name="Gram L.K."/>
        </authorList>
    </citation>
    <scope>NUCLEOTIDE SEQUENCE [LARGE SCALE GENOMIC DNA]</scope>
    <source>
        <strain evidence="1 2">S2897</strain>
    </source>
</reference>
<proteinExistence type="predicted"/>
<sequence length="81" mass="9345">KYNNGFTYGPESSPEILITDKFKRCFKHYESYEFDQIPTLENEQAIIDEMAFGTLVPIPNLLNNYVYVANKFTCATAFFDG</sequence>
<reference evidence="2" key="2">
    <citation type="submission" date="2019-06" db="EMBL/GenBank/DDBJ databases">
        <title>Co-occurence of chitin degradation, pigmentation and bioactivity in marine Pseudoalteromonas.</title>
        <authorList>
            <person name="Sonnenschein E.C."/>
            <person name="Bech P.K."/>
        </authorList>
    </citation>
    <scope>NUCLEOTIDE SEQUENCE [LARGE SCALE GENOMIC DNA]</scope>
    <source>
        <strain evidence="2">S2897</strain>
    </source>
</reference>
<dbReference type="EMBL" id="PNCG01000878">
    <property type="protein sequence ID" value="TMP70969.1"/>
    <property type="molecule type" value="Genomic_DNA"/>
</dbReference>
<comment type="caution">
    <text evidence="1">The sequence shown here is derived from an EMBL/GenBank/DDBJ whole genome shotgun (WGS) entry which is preliminary data.</text>
</comment>